<evidence type="ECO:0000313" key="4">
    <source>
        <dbReference type="EMBL" id="OAJ40479.1"/>
    </source>
</evidence>
<dbReference type="InterPro" id="IPR036291">
    <property type="entry name" value="NAD(P)-bd_dom_sf"/>
</dbReference>
<dbReference type="PANTHER" id="PTHR43245:SF51">
    <property type="entry name" value="SHORT CHAIN DEHYDROGENASE_REDUCTASE FAMILY 42E, MEMBER 2"/>
    <property type="match status" value="1"/>
</dbReference>
<dbReference type="PANTHER" id="PTHR43245">
    <property type="entry name" value="BIFUNCTIONAL POLYMYXIN RESISTANCE PROTEIN ARNA"/>
    <property type="match status" value="1"/>
</dbReference>
<keyword evidence="2" id="KW-0560">Oxidoreductase</keyword>
<dbReference type="Gene3D" id="3.40.50.720">
    <property type="entry name" value="NAD(P)-binding Rossmann-like Domain"/>
    <property type="match status" value="1"/>
</dbReference>
<comment type="similarity">
    <text evidence="1">Belongs to the 3-beta-HSD family.</text>
</comment>
<dbReference type="Pfam" id="PF01073">
    <property type="entry name" value="3Beta_HSD"/>
    <property type="match status" value="1"/>
</dbReference>
<reference evidence="4 5" key="2">
    <citation type="submission" date="2016-05" db="EMBL/GenBank/DDBJ databases">
        <title>Lineage-specific infection strategies underlie the spectrum of fungal disease in amphibians.</title>
        <authorList>
            <person name="Cuomo C.A."/>
            <person name="Farrer R.A."/>
            <person name="James T."/>
            <person name="Longcore J."/>
            <person name="Birren B."/>
        </authorList>
    </citation>
    <scope>NUCLEOTIDE SEQUENCE [LARGE SCALE GENOMIC DNA]</scope>
    <source>
        <strain evidence="4 5">JEL423</strain>
    </source>
</reference>
<dbReference type="InterPro" id="IPR050177">
    <property type="entry name" value="Lipid_A_modif_metabolic_enz"/>
</dbReference>
<protein>
    <recommendedName>
        <fullName evidence="3">3-beta hydroxysteroid dehydrogenase/isomerase domain-containing protein</fullName>
    </recommendedName>
</protein>
<dbReference type="eggNOG" id="KOG1430">
    <property type="taxonomic scope" value="Eukaryota"/>
</dbReference>
<proteinExistence type="inferred from homology"/>
<dbReference type="OrthoDB" id="10058185at2759"/>
<dbReference type="Proteomes" id="UP000077115">
    <property type="component" value="Unassembled WGS sequence"/>
</dbReference>
<dbReference type="VEuPathDB" id="FungiDB:BDEG_24209"/>
<accession>A0A177WK16</accession>
<organism evidence="4 5">
    <name type="scientific">Batrachochytrium dendrobatidis (strain JEL423)</name>
    <dbReference type="NCBI Taxonomy" id="403673"/>
    <lineage>
        <taxon>Eukaryota</taxon>
        <taxon>Fungi</taxon>
        <taxon>Fungi incertae sedis</taxon>
        <taxon>Chytridiomycota</taxon>
        <taxon>Chytridiomycota incertae sedis</taxon>
        <taxon>Chytridiomycetes</taxon>
        <taxon>Rhizophydiales</taxon>
        <taxon>Rhizophydiales incertae sedis</taxon>
        <taxon>Batrachochytrium</taxon>
    </lineage>
</organism>
<dbReference type="InterPro" id="IPR002225">
    <property type="entry name" value="3Beta_OHSteriod_DH/Estase"/>
</dbReference>
<dbReference type="STRING" id="403673.A0A177WK16"/>
<dbReference type="SUPFAM" id="SSF51735">
    <property type="entry name" value="NAD(P)-binding Rossmann-fold domains"/>
    <property type="match status" value="1"/>
</dbReference>
<dbReference type="AlphaFoldDB" id="A0A177WK16"/>
<name>A0A177WK16_BATDL</name>
<evidence type="ECO:0000259" key="3">
    <source>
        <dbReference type="Pfam" id="PF01073"/>
    </source>
</evidence>
<feature type="domain" description="3-beta hydroxysteroid dehydrogenase/isomerase" evidence="3">
    <location>
        <begin position="5"/>
        <end position="261"/>
    </location>
</feature>
<sequence length="337" mass="37190">MDHYLVIGGGGFLGKAIVNQLLERGNKVAIFDMRQTFNDDRISSFIVGDITDPSDVLKACIGKTIVIHTASPPTGLSSEVYFKVNVEGTNNIIQACIQAKVSKLVYTSSASVIFNGVEVINGDETLPYCKVHMDAYNESKAMAEAAVLKANGQGGLLTIAIRPSGIFGPRDMQGSYTIVQSALRGQWRVMIGSNENLFDMTFVENAAHAHVLAADKLAANNDTSGEAFIITNDQPMLFWDFPKVLFHELGYTQTQRIVIPRAVGMLLGSLSDLAAWILKPIKTIRPTFTRFRVEVITANRYFDISKAKKRLGYVPIYSMHEAIKITANYWKKSKMVL</sequence>
<dbReference type="GO" id="GO:0006694">
    <property type="term" value="P:steroid biosynthetic process"/>
    <property type="evidence" value="ECO:0007669"/>
    <property type="project" value="InterPro"/>
</dbReference>
<dbReference type="GO" id="GO:0016616">
    <property type="term" value="F:oxidoreductase activity, acting on the CH-OH group of donors, NAD or NADP as acceptor"/>
    <property type="evidence" value="ECO:0007669"/>
    <property type="project" value="InterPro"/>
</dbReference>
<dbReference type="FunFam" id="3.40.50.720:FF:000870">
    <property type="entry name" value="Steroid dehydrogenase"/>
    <property type="match status" value="1"/>
</dbReference>
<dbReference type="EMBL" id="DS022304">
    <property type="protein sequence ID" value="OAJ40479.1"/>
    <property type="molecule type" value="Genomic_DNA"/>
</dbReference>
<reference evidence="4 5" key="1">
    <citation type="submission" date="2006-10" db="EMBL/GenBank/DDBJ databases">
        <title>The Genome Sequence of Batrachochytrium dendrobatidis JEL423.</title>
        <authorList>
            <consortium name="The Broad Institute Genome Sequencing Platform"/>
            <person name="Birren B."/>
            <person name="Lander E."/>
            <person name="Galagan J."/>
            <person name="Cuomo C."/>
            <person name="Devon K."/>
            <person name="Jaffe D."/>
            <person name="Butler J."/>
            <person name="Alvarez P."/>
            <person name="Gnerre S."/>
            <person name="Grabherr M."/>
            <person name="Kleber M."/>
            <person name="Mauceli E."/>
            <person name="Brockman W."/>
            <person name="Young S."/>
            <person name="LaButti K."/>
            <person name="Sykes S."/>
            <person name="DeCaprio D."/>
            <person name="Crawford M."/>
            <person name="Koehrsen M."/>
            <person name="Engels R."/>
            <person name="Montgomery P."/>
            <person name="Pearson M."/>
            <person name="Howarth C."/>
            <person name="Larson L."/>
            <person name="White J."/>
            <person name="O'Leary S."/>
            <person name="Kodira C."/>
            <person name="Zeng Q."/>
            <person name="Yandava C."/>
            <person name="Alvarado L."/>
            <person name="Longcore J."/>
            <person name="James T."/>
        </authorList>
    </citation>
    <scope>NUCLEOTIDE SEQUENCE [LARGE SCALE GENOMIC DNA]</scope>
    <source>
        <strain evidence="4 5">JEL423</strain>
    </source>
</reference>
<evidence type="ECO:0000256" key="1">
    <source>
        <dbReference type="ARBA" id="ARBA00009219"/>
    </source>
</evidence>
<gene>
    <name evidence="4" type="ORF">BDEG_24209</name>
</gene>
<evidence type="ECO:0000313" key="5">
    <source>
        <dbReference type="Proteomes" id="UP000077115"/>
    </source>
</evidence>
<evidence type="ECO:0000256" key="2">
    <source>
        <dbReference type="ARBA" id="ARBA00023002"/>
    </source>
</evidence>